<evidence type="ECO:0000256" key="7">
    <source>
        <dbReference type="ARBA" id="ARBA00022859"/>
    </source>
</evidence>
<feature type="domain" description="Ig-like" evidence="18">
    <location>
        <begin position="264"/>
        <end position="364"/>
    </location>
</feature>
<dbReference type="InterPro" id="IPR011162">
    <property type="entry name" value="MHC_I/II-like_Ag-recog"/>
</dbReference>
<evidence type="ECO:0000256" key="4">
    <source>
        <dbReference type="ARBA" id="ARBA00022475"/>
    </source>
</evidence>
<evidence type="ECO:0000256" key="1">
    <source>
        <dbReference type="ARBA" id="ARBA00004251"/>
    </source>
</evidence>
<evidence type="ECO:0000256" key="2">
    <source>
        <dbReference type="ARBA" id="ARBA00004608"/>
    </source>
</evidence>
<dbReference type="InterPro" id="IPR011161">
    <property type="entry name" value="MHC_I-like_Ag-recog"/>
</dbReference>
<evidence type="ECO:0000256" key="11">
    <source>
        <dbReference type="ARBA" id="ARBA00023157"/>
    </source>
</evidence>
<accession>A0A4U1FF49</accession>
<dbReference type="InterPro" id="IPR003597">
    <property type="entry name" value="Ig_C1-set"/>
</dbReference>
<evidence type="ECO:0000313" key="19">
    <source>
        <dbReference type="EMBL" id="TKC48422.1"/>
    </source>
</evidence>
<evidence type="ECO:0000313" key="20">
    <source>
        <dbReference type="Proteomes" id="UP000308365"/>
    </source>
</evidence>
<dbReference type="InterPro" id="IPR037055">
    <property type="entry name" value="MHC_I-like_Ag-recog_sf"/>
</dbReference>
<dbReference type="GO" id="GO:0001916">
    <property type="term" value="P:positive regulation of T cell mediated cytotoxicity"/>
    <property type="evidence" value="ECO:0007669"/>
    <property type="project" value="TreeGrafter"/>
</dbReference>
<gene>
    <name evidence="19" type="ORF">EI555_001974</name>
</gene>
<dbReference type="Pfam" id="PF07654">
    <property type="entry name" value="C1-set"/>
    <property type="match status" value="1"/>
</dbReference>
<keyword evidence="6" id="KW-0967">Endosome</keyword>
<evidence type="ECO:0000256" key="17">
    <source>
        <dbReference type="SAM" id="SignalP"/>
    </source>
</evidence>
<dbReference type="GO" id="GO:0009897">
    <property type="term" value="C:external side of plasma membrane"/>
    <property type="evidence" value="ECO:0007669"/>
    <property type="project" value="TreeGrafter"/>
</dbReference>
<keyword evidence="7" id="KW-0391">Immunity</keyword>
<keyword evidence="14" id="KW-0393">Immunoglobulin domain</keyword>
<evidence type="ECO:0000256" key="5">
    <source>
        <dbReference type="ARBA" id="ARBA00022692"/>
    </source>
</evidence>
<dbReference type="Pfam" id="PF16497">
    <property type="entry name" value="MHC_I_3"/>
    <property type="match status" value="2"/>
</dbReference>
<evidence type="ECO:0000256" key="12">
    <source>
        <dbReference type="ARBA" id="ARBA00023180"/>
    </source>
</evidence>
<dbReference type="InterPro" id="IPR007110">
    <property type="entry name" value="Ig-like_dom"/>
</dbReference>
<feature type="signal peptide" evidence="17">
    <location>
        <begin position="1"/>
        <end position="18"/>
    </location>
</feature>
<dbReference type="InterPro" id="IPR036179">
    <property type="entry name" value="Ig-like_dom_sf"/>
</dbReference>
<keyword evidence="5" id="KW-0812">Transmembrane</keyword>
<evidence type="ECO:0000256" key="6">
    <source>
        <dbReference type="ARBA" id="ARBA00022753"/>
    </source>
</evidence>
<dbReference type="SMART" id="SM00407">
    <property type="entry name" value="IGc1"/>
    <property type="match status" value="1"/>
</dbReference>
<keyword evidence="4" id="KW-1003">Cell membrane</keyword>
<comment type="function">
    <text evidence="15">Antigen-presenting protein that binds self and non-self lipid and glycolipid antigens and presents them to T-cell receptors on natural killer T-cells.</text>
</comment>
<evidence type="ECO:0000256" key="16">
    <source>
        <dbReference type="ARBA" id="ARBA00038793"/>
    </source>
</evidence>
<dbReference type="PANTHER" id="PTHR16675:SF130">
    <property type="entry name" value="T-CELL SURFACE GLYCOPROTEIN CD1B"/>
    <property type="match status" value="1"/>
</dbReference>
<keyword evidence="11" id="KW-1015">Disulfide bond</keyword>
<keyword evidence="17" id="KW-0732">Signal</keyword>
<dbReference type="Gene3D" id="2.60.40.10">
    <property type="entry name" value="Immunoglobulins"/>
    <property type="match status" value="1"/>
</dbReference>
<dbReference type="PROSITE" id="PS50835">
    <property type="entry name" value="IG_LIKE"/>
    <property type="match status" value="1"/>
</dbReference>
<keyword evidence="9" id="KW-1064">Adaptive immunity</keyword>
<dbReference type="Proteomes" id="UP000308365">
    <property type="component" value="Unassembled WGS sequence"/>
</dbReference>
<dbReference type="GO" id="GO:0002250">
    <property type="term" value="P:adaptive immune response"/>
    <property type="evidence" value="ECO:0007669"/>
    <property type="project" value="UniProtKB-KW"/>
</dbReference>
<evidence type="ECO:0000256" key="3">
    <source>
        <dbReference type="ARBA" id="ARBA00004656"/>
    </source>
</evidence>
<dbReference type="GO" id="GO:0005765">
    <property type="term" value="C:lysosomal membrane"/>
    <property type="evidence" value="ECO:0007669"/>
    <property type="project" value="UniProtKB-SubCell"/>
</dbReference>
<evidence type="ECO:0000256" key="10">
    <source>
        <dbReference type="ARBA" id="ARBA00023136"/>
    </source>
</evidence>
<dbReference type="Gene3D" id="3.30.500.10">
    <property type="entry name" value="MHC class I-like antigen recognition-like"/>
    <property type="match status" value="1"/>
</dbReference>
<evidence type="ECO:0000256" key="9">
    <source>
        <dbReference type="ARBA" id="ARBA00023130"/>
    </source>
</evidence>
<sequence>MLLLPLLLLAVIVPGGDNEDAFQGPTSYHVIQILTFANSTWVQRQASGWLDDFQIHGWDSDSGTAIFLKPWSKGNFSDEELTELEDLFQAYFIGFTKEVQDYVSKAQIECEHSPLLRGDSQWFCSLLVKAITLLDLGPVLPLYPTACTHFSRVVSNSDSTPPTTPRPFPITFFLVCFLVTLSLFSLYPDPFVIQCTGGCELRSGKSTGSFLRGALGGLDFASIKNHSCAPAPEGGSRAQQFCALFSQYKGIWGIIETLLSETCPRFLLGVLDAGKAELQRQVKLEVWLSSDPSPGPGRLLLVCHVSGFYPKPVWVMWMRGEQKQSGTQQGDTVPNADGTWYLRVTLDVTAGEETGLSCRVKHSSLGDQDIIVYWGE</sequence>
<feature type="chain" id="PRO_5020952035" description="Ig-like domain-containing protein" evidence="17">
    <location>
        <begin position="19"/>
        <end position="376"/>
    </location>
</feature>
<dbReference type="CDD" id="cd21029">
    <property type="entry name" value="IgC1_CD1"/>
    <property type="match status" value="1"/>
</dbReference>
<dbReference type="SUPFAM" id="SSF48726">
    <property type="entry name" value="Immunoglobulin"/>
    <property type="match status" value="1"/>
</dbReference>
<keyword evidence="12" id="KW-0325">Glycoprotein</keyword>
<reference evidence="20" key="1">
    <citation type="journal article" date="2019" name="IScience">
        <title>Narwhal Genome Reveals Long-Term Low Genetic Diversity despite Current Large Abundance Size.</title>
        <authorList>
            <person name="Westbury M.V."/>
            <person name="Petersen B."/>
            <person name="Garde E."/>
            <person name="Heide-Jorgensen M.P."/>
            <person name="Lorenzen E.D."/>
        </authorList>
    </citation>
    <scope>NUCLEOTIDE SEQUENCE [LARGE SCALE GENOMIC DNA]</scope>
</reference>
<dbReference type="GO" id="GO:0010008">
    <property type="term" value="C:endosome membrane"/>
    <property type="evidence" value="ECO:0007669"/>
    <property type="project" value="UniProtKB-SubCell"/>
</dbReference>
<evidence type="ECO:0000256" key="14">
    <source>
        <dbReference type="ARBA" id="ARBA00023319"/>
    </source>
</evidence>
<dbReference type="PANTHER" id="PTHR16675">
    <property type="entry name" value="MHC CLASS I-RELATED"/>
    <property type="match status" value="1"/>
</dbReference>
<dbReference type="FunFam" id="2.60.40.10:FF:000254">
    <property type="entry name" value="Antigen-presenting glycoprotein CD1d1"/>
    <property type="match status" value="1"/>
</dbReference>
<evidence type="ECO:0000256" key="8">
    <source>
        <dbReference type="ARBA" id="ARBA00022989"/>
    </source>
</evidence>
<evidence type="ECO:0000256" key="15">
    <source>
        <dbReference type="ARBA" id="ARBA00037203"/>
    </source>
</evidence>
<evidence type="ECO:0000259" key="18">
    <source>
        <dbReference type="PROSITE" id="PS50835"/>
    </source>
</evidence>
<dbReference type="EMBL" id="RWIC01000162">
    <property type="protein sequence ID" value="TKC48422.1"/>
    <property type="molecule type" value="Genomic_DNA"/>
</dbReference>
<dbReference type="InterPro" id="IPR013783">
    <property type="entry name" value="Ig-like_fold"/>
</dbReference>
<keyword evidence="10" id="KW-0472">Membrane</keyword>
<protein>
    <recommendedName>
        <fullName evidence="18">Ig-like domain-containing protein</fullName>
    </recommendedName>
</protein>
<dbReference type="GO" id="GO:0048006">
    <property type="term" value="P:antigen processing and presentation, endogenous lipid antigen via MHC class Ib"/>
    <property type="evidence" value="ECO:0007669"/>
    <property type="project" value="TreeGrafter"/>
</dbReference>
<dbReference type="GO" id="GO:0048007">
    <property type="term" value="P:antigen processing and presentation, exogenous lipid antigen via MHC class Ib"/>
    <property type="evidence" value="ECO:0007669"/>
    <property type="project" value="TreeGrafter"/>
</dbReference>
<dbReference type="GO" id="GO:0071723">
    <property type="term" value="F:lipopeptide binding"/>
    <property type="evidence" value="ECO:0007669"/>
    <property type="project" value="TreeGrafter"/>
</dbReference>
<proteinExistence type="predicted"/>
<keyword evidence="13" id="KW-0458">Lysosome</keyword>
<comment type="subunit">
    <text evidence="16">Heterodimer with B2M (beta-2-microglobulin). Interacts with saposin C.</text>
</comment>
<organism evidence="19 20">
    <name type="scientific">Monodon monoceros</name>
    <name type="common">Narwhal</name>
    <name type="synonym">Ceratodon monodon</name>
    <dbReference type="NCBI Taxonomy" id="40151"/>
    <lineage>
        <taxon>Eukaryota</taxon>
        <taxon>Metazoa</taxon>
        <taxon>Chordata</taxon>
        <taxon>Craniata</taxon>
        <taxon>Vertebrata</taxon>
        <taxon>Euteleostomi</taxon>
        <taxon>Mammalia</taxon>
        <taxon>Eutheria</taxon>
        <taxon>Laurasiatheria</taxon>
        <taxon>Artiodactyla</taxon>
        <taxon>Whippomorpha</taxon>
        <taxon>Cetacea</taxon>
        <taxon>Odontoceti</taxon>
        <taxon>Monodontidae</taxon>
        <taxon>Monodon</taxon>
    </lineage>
</organism>
<dbReference type="InterPro" id="IPR050208">
    <property type="entry name" value="MHC_class-I_related"/>
</dbReference>
<comment type="caution">
    <text evidence="19">The sequence shown here is derived from an EMBL/GenBank/DDBJ whole genome shotgun (WGS) entry which is preliminary data.</text>
</comment>
<evidence type="ECO:0000256" key="13">
    <source>
        <dbReference type="ARBA" id="ARBA00023228"/>
    </source>
</evidence>
<dbReference type="GO" id="GO:0005615">
    <property type="term" value="C:extracellular space"/>
    <property type="evidence" value="ECO:0007669"/>
    <property type="project" value="TreeGrafter"/>
</dbReference>
<keyword evidence="8" id="KW-1133">Transmembrane helix</keyword>
<name>A0A4U1FF49_MONMO</name>
<dbReference type="GO" id="GO:0030884">
    <property type="term" value="F:exogenous lipid antigen binding"/>
    <property type="evidence" value="ECO:0007669"/>
    <property type="project" value="TreeGrafter"/>
</dbReference>
<comment type="subcellular location">
    <subcellularLocation>
        <location evidence="1">Cell membrane</location>
        <topology evidence="1">Single-pass type I membrane protein</topology>
    </subcellularLocation>
    <subcellularLocation>
        <location evidence="2">Endosome membrane</location>
    </subcellularLocation>
    <subcellularLocation>
        <location evidence="3">Lysosome membrane</location>
    </subcellularLocation>
</comment>
<dbReference type="AlphaFoldDB" id="A0A4U1FF49"/>
<dbReference type="GO" id="GO:0030883">
    <property type="term" value="F:endogenous lipid antigen binding"/>
    <property type="evidence" value="ECO:0007669"/>
    <property type="project" value="TreeGrafter"/>
</dbReference>
<dbReference type="SUPFAM" id="SSF54452">
    <property type="entry name" value="MHC antigen-recognition domain"/>
    <property type="match status" value="2"/>
</dbReference>